<feature type="transmembrane region" description="Helical" evidence="2">
    <location>
        <begin position="254"/>
        <end position="272"/>
    </location>
</feature>
<dbReference type="Proteomes" id="UP000581206">
    <property type="component" value="Unassembled WGS sequence"/>
</dbReference>
<keyword evidence="2" id="KW-1133">Transmembrane helix</keyword>
<evidence type="ECO:0008006" key="7">
    <source>
        <dbReference type="Google" id="ProtNLM"/>
    </source>
</evidence>
<feature type="transmembrane region" description="Helical" evidence="2">
    <location>
        <begin position="230"/>
        <end position="248"/>
    </location>
</feature>
<proteinExistence type="predicted"/>
<keyword evidence="6" id="KW-1185">Reference proteome</keyword>
<evidence type="ECO:0000313" key="5">
    <source>
        <dbReference type="EMBL" id="NKY22525.1"/>
    </source>
</evidence>
<dbReference type="EMBL" id="JAAXOX010000003">
    <property type="protein sequence ID" value="NKY22525.1"/>
    <property type="molecule type" value="Genomic_DNA"/>
</dbReference>
<feature type="transmembrane region" description="Helical" evidence="2">
    <location>
        <begin position="352"/>
        <end position="373"/>
    </location>
</feature>
<name>A0A7X6QYU4_9CELL</name>
<feature type="transmembrane region" description="Helical" evidence="2">
    <location>
        <begin position="498"/>
        <end position="515"/>
    </location>
</feature>
<dbReference type="RefSeq" id="WP_168629651.1">
    <property type="nucleotide sequence ID" value="NZ_BONL01000004.1"/>
</dbReference>
<comment type="caution">
    <text evidence="5">The sequence shown here is derived from an EMBL/GenBank/DDBJ whole genome shotgun (WGS) entry which is preliminary data.</text>
</comment>
<feature type="transmembrane region" description="Helical" evidence="2">
    <location>
        <begin position="45"/>
        <end position="63"/>
    </location>
</feature>
<keyword evidence="2" id="KW-0472">Membrane</keyword>
<feature type="transmembrane region" description="Helical" evidence="2">
    <location>
        <begin position="158"/>
        <end position="177"/>
    </location>
</feature>
<dbReference type="Pfam" id="PF24672">
    <property type="entry name" value="DUF7654"/>
    <property type="match status" value="1"/>
</dbReference>
<evidence type="ECO:0000313" key="6">
    <source>
        <dbReference type="Proteomes" id="UP000581206"/>
    </source>
</evidence>
<dbReference type="InterPro" id="IPR056074">
    <property type="entry name" value="DUF7657"/>
</dbReference>
<evidence type="ECO:0000256" key="1">
    <source>
        <dbReference type="SAM" id="MobiDB-lite"/>
    </source>
</evidence>
<feature type="transmembrane region" description="Helical" evidence="2">
    <location>
        <begin position="418"/>
        <end position="437"/>
    </location>
</feature>
<organism evidence="5 6">
    <name type="scientific">Cellulomonas denverensis</name>
    <dbReference type="NCBI Taxonomy" id="264297"/>
    <lineage>
        <taxon>Bacteria</taxon>
        <taxon>Bacillati</taxon>
        <taxon>Actinomycetota</taxon>
        <taxon>Actinomycetes</taxon>
        <taxon>Micrococcales</taxon>
        <taxon>Cellulomonadaceae</taxon>
        <taxon>Cellulomonas</taxon>
    </lineage>
</organism>
<gene>
    <name evidence="5" type="ORF">HGA03_07565</name>
</gene>
<protein>
    <recommendedName>
        <fullName evidence="7">Glycosyltransferase RgtA/B/C/D-like domain-containing protein</fullName>
    </recommendedName>
</protein>
<dbReference type="Pfam" id="PF24677">
    <property type="entry name" value="DUF7657"/>
    <property type="match status" value="1"/>
</dbReference>
<dbReference type="InterPro" id="IPR056071">
    <property type="entry name" value="DUF7654"/>
</dbReference>
<evidence type="ECO:0000259" key="4">
    <source>
        <dbReference type="Pfam" id="PF24677"/>
    </source>
</evidence>
<reference evidence="5 6" key="1">
    <citation type="submission" date="2020-04" db="EMBL/GenBank/DDBJ databases">
        <title>MicrobeNet Type strains.</title>
        <authorList>
            <person name="Nicholson A.C."/>
        </authorList>
    </citation>
    <scope>NUCLEOTIDE SEQUENCE [LARGE SCALE GENOMIC DNA]</scope>
    <source>
        <strain evidence="5 6">ATCC BAA-788</strain>
    </source>
</reference>
<feature type="transmembrane region" description="Helical" evidence="2">
    <location>
        <begin position="197"/>
        <end position="218"/>
    </location>
</feature>
<feature type="transmembrane region" description="Helical" evidence="2">
    <location>
        <begin position="477"/>
        <end position="493"/>
    </location>
</feature>
<feature type="transmembrane region" description="Helical" evidence="2">
    <location>
        <begin position="279"/>
        <end position="300"/>
    </location>
</feature>
<feature type="region of interest" description="Disordered" evidence="1">
    <location>
        <begin position="1"/>
        <end position="33"/>
    </location>
</feature>
<dbReference type="AlphaFoldDB" id="A0A7X6QYU4"/>
<accession>A0A7X6QYU4</accession>
<evidence type="ECO:0000259" key="3">
    <source>
        <dbReference type="Pfam" id="PF24672"/>
    </source>
</evidence>
<feature type="domain" description="DUF7654" evidence="3">
    <location>
        <begin position="527"/>
        <end position="668"/>
    </location>
</feature>
<sequence length="671" mass="70879">MITPTHAHLPGAGGEDGTTVSTEAAPASHRATHRRDWLRRLPSPWIGVPVLVYLLLTVCGVTMSSIGIDSLREDPTGATSDQLGDATLIRTDEYLTSSPMAIGVMATGQGEDLNPLTAPQGFTSMLPTSPVSSVVLAENAVLRLGSVLPDQMLFAARWWLPTLLLFLGMPALLRPLVGSRWPGLFAAVLIAFSPATAWWSLSPLSLWGFTVAGTAALYRAATGAAERRPWWRNLLWAAAAALLLARTPLHYQPWAITAAPAILAVGIVPLLVRREGRRARILTVAVVGAASLLLAAGVFWENRASIAATSATVYPGARSTSGHAVPMELLFGATSLGGLKDAPLSQLNPSEISSSFLIAGVVALLLLLVGVQFRSAEHRAAVWALLVCAAPWAAWSALSFGGIGHRIPLANLVTPERAATMLGFLAVLLLALVLPGWRERGGWRVTTGTVIAVVLVAGYAASRLMMSTMPALTTREVTLSLVVLGLLVGLLVARPRWWVGYVASGAAALLLVWQVNPILIGLGDLRGSAVAQEMLTLGEESRADGVLWASNDTGVDALFAATGVPSLSSRQMAGPDQDAWQALDPGGAAEGVWNRGGSFIQFAWTDDPTLSFSNPAPDRIQISGSACTVHDRIPELERVVSTTPLDADCLTEVDTFTWGGVEQRVYEVTGA</sequence>
<feature type="domain" description="DUF7657" evidence="4">
    <location>
        <begin position="48"/>
        <end position="434"/>
    </location>
</feature>
<feature type="transmembrane region" description="Helical" evidence="2">
    <location>
        <begin position="444"/>
        <end position="465"/>
    </location>
</feature>
<feature type="transmembrane region" description="Helical" evidence="2">
    <location>
        <begin position="380"/>
        <end position="398"/>
    </location>
</feature>
<keyword evidence="2" id="KW-0812">Transmembrane</keyword>
<evidence type="ECO:0000256" key="2">
    <source>
        <dbReference type="SAM" id="Phobius"/>
    </source>
</evidence>